<dbReference type="InterPro" id="IPR003594">
    <property type="entry name" value="HATPase_dom"/>
</dbReference>
<gene>
    <name evidence="13" type="primary">phoR_10</name>
    <name evidence="13" type="ORF">CLRAG_29970</name>
</gene>
<dbReference type="InterPro" id="IPR003661">
    <property type="entry name" value="HisK_dim/P_dom"/>
</dbReference>
<organism evidence="13 14">
    <name type="scientific">Clostridium ragsdalei P11</name>
    <dbReference type="NCBI Taxonomy" id="1353534"/>
    <lineage>
        <taxon>Bacteria</taxon>
        <taxon>Bacillati</taxon>
        <taxon>Bacillota</taxon>
        <taxon>Clostridia</taxon>
        <taxon>Eubacteriales</taxon>
        <taxon>Clostridiaceae</taxon>
        <taxon>Clostridium</taxon>
    </lineage>
</organism>
<dbReference type="PRINTS" id="PR00344">
    <property type="entry name" value="BCTRLSENSOR"/>
</dbReference>
<keyword evidence="7" id="KW-0418">Kinase</keyword>
<dbReference type="AlphaFoldDB" id="A0A1A6AMZ6"/>
<evidence type="ECO:0000256" key="1">
    <source>
        <dbReference type="ARBA" id="ARBA00000085"/>
    </source>
</evidence>
<feature type="domain" description="Histidine kinase" evidence="12">
    <location>
        <begin position="134"/>
        <end position="348"/>
    </location>
</feature>
<evidence type="ECO:0000313" key="14">
    <source>
        <dbReference type="Proteomes" id="UP000093954"/>
    </source>
</evidence>
<dbReference type="Gene3D" id="1.10.287.130">
    <property type="match status" value="1"/>
</dbReference>
<comment type="caution">
    <text evidence="13">The sequence shown here is derived from an EMBL/GenBank/DDBJ whole genome shotgun (WGS) entry which is preliminary data.</text>
</comment>
<dbReference type="EC" id="2.7.13.3" evidence="3"/>
<dbReference type="InterPro" id="IPR036097">
    <property type="entry name" value="HisK_dim/P_sf"/>
</dbReference>
<keyword evidence="14" id="KW-1185">Reference proteome</keyword>
<protein>
    <recommendedName>
        <fullName evidence="3">histidine kinase</fullName>
        <ecNumber evidence="3">2.7.13.3</ecNumber>
    </recommendedName>
</protein>
<dbReference type="GO" id="GO:0005886">
    <property type="term" value="C:plasma membrane"/>
    <property type="evidence" value="ECO:0007669"/>
    <property type="project" value="TreeGrafter"/>
</dbReference>
<dbReference type="SUPFAM" id="SSF47384">
    <property type="entry name" value="Homodimeric domain of signal transducing histidine kinase"/>
    <property type="match status" value="1"/>
</dbReference>
<dbReference type="Proteomes" id="UP000093954">
    <property type="component" value="Unassembled WGS sequence"/>
</dbReference>
<dbReference type="PANTHER" id="PTHR45528:SF11">
    <property type="entry name" value="HISTIDINE KINASE"/>
    <property type="match status" value="1"/>
</dbReference>
<evidence type="ECO:0000256" key="7">
    <source>
        <dbReference type="ARBA" id="ARBA00022777"/>
    </source>
</evidence>
<evidence type="ECO:0000256" key="11">
    <source>
        <dbReference type="SAM" id="Phobius"/>
    </source>
</evidence>
<keyword evidence="5 13" id="KW-0808">Transferase</keyword>
<reference evidence="13 14" key="1">
    <citation type="journal article" date="2012" name="Front. Microbiol.">
        <title>Draft Genome Sequence of the Virulent Strain 01-B526 of the Fish Pathogen Aeromonas salmonicida.</title>
        <authorList>
            <person name="Charette S.J."/>
            <person name="Brochu F."/>
            <person name="Boyle B."/>
            <person name="Filion G."/>
            <person name="Tanaka K.H."/>
            <person name="Derome N."/>
        </authorList>
    </citation>
    <scope>NUCLEOTIDE SEQUENCE [LARGE SCALE GENOMIC DNA]</scope>
    <source>
        <strain evidence="13 14">P11</strain>
    </source>
</reference>
<dbReference type="PROSITE" id="PS50109">
    <property type="entry name" value="HIS_KIN"/>
    <property type="match status" value="1"/>
</dbReference>
<dbReference type="InterPro" id="IPR050398">
    <property type="entry name" value="HssS/ArlS-like"/>
</dbReference>
<evidence type="ECO:0000256" key="2">
    <source>
        <dbReference type="ARBA" id="ARBA00004141"/>
    </source>
</evidence>
<dbReference type="SMART" id="SM00388">
    <property type="entry name" value="HisKA"/>
    <property type="match status" value="1"/>
</dbReference>
<keyword evidence="6 11" id="KW-0812">Transmembrane</keyword>
<sequence length="348" mass="39817">MKRKLAMTLAIIILFIPLCLLADFYIISPLFNIYHNSFVLVEYLVISMSGIFLFIFLLAIMIIQHHLFKKDRYHSKFYIDIQEALNRITRGDLGVVIDIDLNHDKHFIELAEKVNVMAKELRGMEAMRENFVSNVSHEIRSPLTSIQGFTALLKDGKLSEKDRLHYIDIIQAESLRLYKLSDNLLKLSTLDSEYAPFKPKAYLLNKQLKDVILLLEPQWAVKNIKIVVEDEDVNITADKELLNEVWINILNNSIKFTQTYGEIYISISKSDKGAKVIIKDNGIGMTTDTITHIFERFYMADKARSRKNGGSGLGLSIVKKIVEIHKGFIDVKSSLGIGTTFSIIIPYK</sequence>
<dbReference type="EMBL" id="LROS01000039">
    <property type="protein sequence ID" value="OBR91393.1"/>
    <property type="molecule type" value="Genomic_DNA"/>
</dbReference>
<dbReference type="RefSeq" id="WP_065079126.1">
    <property type="nucleotide sequence ID" value="NZ_LROS01000039.1"/>
</dbReference>
<dbReference type="GO" id="GO:0000155">
    <property type="term" value="F:phosphorelay sensor kinase activity"/>
    <property type="evidence" value="ECO:0007669"/>
    <property type="project" value="InterPro"/>
</dbReference>
<dbReference type="Pfam" id="PF02518">
    <property type="entry name" value="HATPase_c"/>
    <property type="match status" value="1"/>
</dbReference>
<evidence type="ECO:0000256" key="4">
    <source>
        <dbReference type="ARBA" id="ARBA00022553"/>
    </source>
</evidence>
<evidence type="ECO:0000313" key="13">
    <source>
        <dbReference type="EMBL" id="OBR91393.1"/>
    </source>
</evidence>
<dbReference type="FunFam" id="1.10.287.130:FF:000001">
    <property type="entry name" value="Two-component sensor histidine kinase"/>
    <property type="match status" value="1"/>
</dbReference>
<evidence type="ECO:0000256" key="6">
    <source>
        <dbReference type="ARBA" id="ARBA00022692"/>
    </source>
</evidence>
<dbReference type="PATRIC" id="fig|1353534.3.peg.3045"/>
<dbReference type="Gene3D" id="3.30.565.10">
    <property type="entry name" value="Histidine kinase-like ATPase, C-terminal domain"/>
    <property type="match status" value="1"/>
</dbReference>
<dbReference type="Pfam" id="PF00512">
    <property type="entry name" value="HisKA"/>
    <property type="match status" value="1"/>
</dbReference>
<evidence type="ECO:0000256" key="5">
    <source>
        <dbReference type="ARBA" id="ARBA00022679"/>
    </source>
</evidence>
<evidence type="ECO:0000256" key="10">
    <source>
        <dbReference type="ARBA" id="ARBA00023136"/>
    </source>
</evidence>
<evidence type="ECO:0000256" key="9">
    <source>
        <dbReference type="ARBA" id="ARBA00023012"/>
    </source>
</evidence>
<dbReference type="SMART" id="SM00387">
    <property type="entry name" value="HATPase_c"/>
    <property type="match status" value="1"/>
</dbReference>
<dbReference type="SUPFAM" id="SSF55874">
    <property type="entry name" value="ATPase domain of HSP90 chaperone/DNA topoisomerase II/histidine kinase"/>
    <property type="match status" value="1"/>
</dbReference>
<dbReference type="CDD" id="cd00082">
    <property type="entry name" value="HisKA"/>
    <property type="match status" value="1"/>
</dbReference>
<dbReference type="PANTHER" id="PTHR45528">
    <property type="entry name" value="SENSOR HISTIDINE KINASE CPXA"/>
    <property type="match status" value="1"/>
</dbReference>
<dbReference type="InterPro" id="IPR036890">
    <property type="entry name" value="HATPase_C_sf"/>
</dbReference>
<feature type="transmembrane region" description="Helical" evidence="11">
    <location>
        <begin position="37"/>
        <end position="63"/>
    </location>
</feature>
<dbReference type="InterPro" id="IPR005467">
    <property type="entry name" value="His_kinase_dom"/>
</dbReference>
<dbReference type="InterPro" id="IPR004358">
    <property type="entry name" value="Sig_transdc_His_kin-like_C"/>
</dbReference>
<keyword evidence="4" id="KW-0597">Phosphoprotein</keyword>
<dbReference type="FunFam" id="3.30.565.10:FF:000006">
    <property type="entry name" value="Sensor histidine kinase WalK"/>
    <property type="match status" value="1"/>
</dbReference>
<proteinExistence type="predicted"/>
<comment type="catalytic activity">
    <reaction evidence="1">
        <text>ATP + protein L-histidine = ADP + protein N-phospho-L-histidine.</text>
        <dbReference type="EC" id="2.7.13.3"/>
    </reaction>
</comment>
<comment type="subcellular location">
    <subcellularLocation>
        <location evidence="2">Membrane</location>
        <topology evidence="2">Multi-pass membrane protein</topology>
    </subcellularLocation>
</comment>
<evidence type="ECO:0000256" key="3">
    <source>
        <dbReference type="ARBA" id="ARBA00012438"/>
    </source>
</evidence>
<keyword evidence="9" id="KW-0902">Two-component regulatory system</keyword>
<name>A0A1A6AMZ6_9CLOT</name>
<dbReference type="CDD" id="cd00075">
    <property type="entry name" value="HATPase"/>
    <property type="match status" value="1"/>
</dbReference>
<accession>A0A1A6AMZ6</accession>
<evidence type="ECO:0000259" key="12">
    <source>
        <dbReference type="PROSITE" id="PS50109"/>
    </source>
</evidence>
<keyword evidence="8 11" id="KW-1133">Transmembrane helix</keyword>
<keyword evidence="10 11" id="KW-0472">Membrane</keyword>
<evidence type="ECO:0000256" key="8">
    <source>
        <dbReference type="ARBA" id="ARBA00022989"/>
    </source>
</evidence>